<keyword evidence="2" id="KW-1185">Reference proteome</keyword>
<comment type="caution">
    <text evidence="1">The sequence shown here is derived from an EMBL/GenBank/DDBJ whole genome shotgun (WGS) entry which is preliminary data.</text>
</comment>
<protein>
    <submittedName>
        <fullName evidence="1">Uncharacterized protein</fullName>
    </submittedName>
</protein>
<organism evidence="1 2">
    <name type="scientific">Apiospora phragmitis</name>
    <dbReference type="NCBI Taxonomy" id="2905665"/>
    <lineage>
        <taxon>Eukaryota</taxon>
        <taxon>Fungi</taxon>
        <taxon>Dikarya</taxon>
        <taxon>Ascomycota</taxon>
        <taxon>Pezizomycotina</taxon>
        <taxon>Sordariomycetes</taxon>
        <taxon>Xylariomycetidae</taxon>
        <taxon>Amphisphaeriales</taxon>
        <taxon>Apiosporaceae</taxon>
        <taxon>Apiospora</taxon>
    </lineage>
</organism>
<reference evidence="1 2" key="1">
    <citation type="submission" date="2023-01" db="EMBL/GenBank/DDBJ databases">
        <title>Analysis of 21 Apiospora genomes using comparative genomics revels a genus with tremendous synthesis potential of carbohydrate active enzymes and secondary metabolites.</title>
        <authorList>
            <person name="Sorensen T."/>
        </authorList>
    </citation>
    <scope>NUCLEOTIDE SEQUENCE [LARGE SCALE GENOMIC DNA]</scope>
    <source>
        <strain evidence="1 2">CBS 135458</strain>
    </source>
</reference>
<dbReference type="RefSeq" id="XP_066714030.1">
    <property type="nucleotide sequence ID" value="XM_066860441.1"/>
</dbReference>
<evidence type="ECO:0000313" key="2">
    <source>
        <dbReference type="Proteomes" id="UP001480595"/>
    </source>
</evidence>
<proteinExistence type="predicted"/>
<dbReference type="EMBL" id="JAQQWL010000009">
    <property type="protein sequence ID" value="KAK8058584.1"/>
    <property type="molecule type" value="Genomic_DNA"/>
</dbReference>
<dbReference type="Proteomes" id="UP001480595">
    <property type="component" value="Unassembled WGS sequence"/>
</dbReference>
<sequence length="70" mass="7655">MSRNGIYGLLSRIPRARVILKDLEYAAAHNEGGGREVIRCGGMVPIDVNEPVPSQLSTESQVFDLILETT</sequence>
<name>A0ABR1UI51_9PEZI</name>
<gene>
    <name evidence="1" type="ORF">PG994_009032</name>
</gene>
<accession>A0ABR1UI51</accession>
<evidence type="ECO:0000313" key="1">
    <source>
        <dbReference type="EMBL" id="KAK8058584.1"/>
    </source>
</evidence>
<dbReference type="GeneID" id="92093504"/>